<dbReference type="AlphaFoldDB" id="A0AAE3M879"/>
<dbReference type="Gene3D" id="2.60.120.230">
    <property type="match status" value="1"/>
</dbReference>
<name>A0AAE3M879_9BACT</name>
<proteinExistence type="predicted"/>
<reference evidence="3" key="1">
    <citation type="submission" date="2022-10" db="EMBL/GenBank/DDBJ databases">
        <authorList>
            <person name="Yu W.X."/>
        </authorList>
    </citation>
    <scope>NUCLEOTIDE SEQUENCE</scope>
    <source>
        <strain evidence="3">AAT</strain>
    </source>
</reference>
<dbReference type="Pfam" id="PF22252">
    <property type="entry name" value="PNGase_F-II_N"/>
    <property type="match status" value="1"/>
</dbReference>
<dbReference type="InterPro" id="IPR008977">
    <property type="entry name" value="PHM/PNGase_F_dom_sf"/>
</dbReference>
<dbReference type="Pfam" id="PF09113">
    <property type="entry name" value="N-glycanase_C"/>
    <property type="match status" value="1"/>
</dbReference>
<dbReference type="InterPro" id="IPR014784">
    <property type="entry name" value="Cu2_ascorb_mOase-like_C"/>
</dbReference>
<gene>
    <name evidence="3" type="ORF">OM075_20635</name>
</gene>
<evidence type="ECO:0000256" key="1">
    <source>
        <dbReference type="ARBA" id="ARBA00023157"/>
    </source>
</evidence>
<dbReference type="Proteomes" id="UP001209229">
    <property type="component" value="Unassembled WGS sequence"/>
</dbReference>
<evidence type="ECO:0000313" key="3">
    <source>
        <dbReference type="EMBL" id="MCW3788888.1"/>
    </source>
</evidence>
<dbReference type="Gene3D" id="2.60.120.1570">
    <property type="entry name" value="Peptide-N-glycosidase F, N-terminal domain"/>
    <property type="match status" value="1"/>
</dbReference>
<dbReference type="Pfam" id="PF09112">
    <property type="entry name" value="N-glycanase_N"/>
    <property type="match status" value="1"/>
</dbReference>
<dbReference type="GO" id="GO:0016715">
    <property type="term" value="F:oxidoreductase activity, acting on paired donors, with incorporation or reduction of molecular oxygen, reduced ascorbate as one donor, and incorporation of one atom of oxygen"/>
    <property type="evidence" value="ECO:0007669"/>
    <property type="project" value="InterPro"/>
</dbReference>
<dbReference type="EMBL" id="JAPDPJ010000070">
    <property type="protein sequence ID" value="MCW3788888.1"/>
    <property type="molecule type" value="Genomic_DNA"/>
</dbReference>
<organism evidence="3 4">
    <name type="scientific">Plebeiibacterium sediminum</name>
    <dbReference type="NCBI Taxonomy" id="2992112"/>
    <lineage>
        <taxon>Bacteria</taxon>
        <taxon>Pseudomonadati</taxon>
        <taxon>Bacteroidota</taxon>
        <taxon>Bacteroidia</taxon>
        <taxon>Marinilabiliales</taxon>
        <taxon>Marinilabiliaceae</taxon>
        <taxon>Plebeiibacterium</taxon>
    </lineage>
</organism>
<accession>A0AAE3M879</accession>
<evidence type="ECO:0000259" key="2">
    <source>
        <dbReference type="SMART" id="SM01290"/>
    </source>
</evidence>
<feature type="domain" description="Peptide-N-glycosidase F N-terminal" evidence="2">
    <location>
        <begin position="212"/>
        <end position="394"/>
    </location>
</feature>
<dbReference type="InterPro" id="IPR015196">
    <property type="entry name" value="PngaseF_N"/>
</dbReference>
<dbReference type="InterPro" id="IPR043022">
    <property type="entry name" value="PngaseF_N_sf"/>
</dbReference>
<keyword evidence="4" id="KW-1185">Reference proteome</keyword>
<dbReference type="SUPFAM" id="SSF49742">
    <property type="entry name" value="PHM/PNGase F"/>
    <property type="match status" value="1"/>
</dbReference>
<sequence length="571" mass="65683">MNKIIFLILGLTLQIFVFSQNATFSKSGRVVYQTWKNEVIETGKEKLILEYDNDVARCWIDNSDKDLIPEVPLKYTYLDYKKENIYRQAIFMAKDSIFTEMDFRDLSSFKPEGECDFILGYKCQKYVGSSFSNKIELWISDDLGIKGSPLYWFPYQHGLVLKYVRNGNSGWEATDISIKRKRNKTNFLPEQFGKKVDEVEFNNRLANAFIKNIEVFSNQVINWGDDIENPDCDSTDLLYRYAGGTVILKKKKLPVVPDGTSVFVEVTEKSNGDAYDRTGSVFVIPVDKNKSFLDGLRYGVDSLPKYLRNDGKEYQGVVMTNNYDPLIELMRFFTPFGVNYFNDKRDVGIEWADSVIYKEDVSHLLPVLQNECWIGVFVGNYDGGGHKVSLNLKYHLNEQERKTEPQKKYWIQPVFNTTNVMEMAGQEYGTMFRNDTLTVDFEVPEGVKNIQFQYITTGHGGWGNGDEYLPKKNEVFLDSVPFFSYTPWRIDCGTYRKFNPASGNFWNGITSSDGSRSGWCPGSVSHPYFSFPEFLKSGKHQLKVYIPLGEPEGNMFSAWNISGVFIGEYEQ</sequence>
<evidence type="ECO:0000313" key="4">
    <source>
        <dbReference type="Proteomes" id="UP001209229"/>
    </source>
</evidence>
<dbReference type="InterPro" id="IPR015197">
    <property type="entry name" value="PngaseF_C"/>
</dbReference>
<dbReference type="RefSeq" id="WP_301192444.1">
    <property type="nucleotide sequence ID" value="NZ_JAPDPJ010000070.1"/>
</dbReference>
<protein>
    <submittedName>
        <fullName evidence="3">Peptide-N-glycosidase F-related protein</fullName>
    </submittedName>
</protein>
<keyword evidence="1" id="KW-1015">Disulfide bond</keyword>
<comment type="caution">
    <text evidence="3">The sequence shown here is derived from an EMBL/GenBank/DDBJ whole genome shotgun (WGS) entry which is preliminary data.</text>
</comment>
<dbReference type="SMART" id="SM01290">
    <property type="entry name" value="N-glycanase_N"/>
    <property type="match status" value="1"/>
</dbReference>